<dbReference type="InterPro" id="IPR036271">
    <property type="entry name" value="Tet_transcr_reg_TetR-rel_C_sf"/>
</dbReference>
<gene>
    <name evidence="4" type="ORF">BXY45_10612</name>
</gene>
<comment type="caution">
    <text evidence="4">The sequence shown here is derived from an EMBL/GenBank/DDBJ whole genome shotgun (WGS) entry which is preliminary data.</text>
</comment>
<evidence type="ECO:0000313" key="5">
    <source>
        <dbReference type="Proteomes" id="UP000245469"/>
    </source>
</evidence>
<dbReference type="InterPro" id="IPR050109">
    <property type="entry name" value="HTH-type_TetR-like_transc_reg"/>
</dbReference>
<dbReference type="AlphaFoldDB" id="A0A316AC08"/>
<evidence type="ECO:0000259" key="3">
    <source>
        <dbReference type="PROSITE" id="PS50977"/>
    </source>
</evidence>
<dbReference type="GO" id="GO:0003700">
    <property type="term" value="F:DNA-binding transcription factor activity"/>
    <property type="evidence" value="ECO:0007669"/>
    <property type="project" value="TreeGrafter"/>
</dbReference>
<protein>
    <submittedName>
        <fullName evidence="4">TetR family transcriptional regulator</fullName>
    </submittedName>
</protein>
<dbReference type="InterPro" id="IPR001647">
    <property type="entry name" value="HTH_TetR"/>
</dbReference>
<dbReference type="SUPFAM" id="SSF48498">
    <property type="entry name" value="Tetracyclin repressor-like, C-terminal domain"/>
    <property type="match status" value="1"/>
</dbReference>
<feature type="DNA-binding region" description="H-T-H motif" evidence="2">
    <location>
        <begin position="40"/>
        <end position="59"/>
    </location>
</feature>
<dbReference type="PROSITE" id="PS50977">
    <property type="entry name" value="HTH_TETR_2"/>
    <property type="match status" value="1"/>
</dbReference>
<accession>A0A316AC08</accession>
<dbReference type="EMBL" id="QGDQ01000006">
    <property type="protein sequence ID" value="PWJ54570.1"/>
    <property type="molecule type" value="Genomic_DNA"/>
</dbReference>
<evidence type="ECO:0000256" key="1">
    <source>
        <dbReference type="ARBA" id="ARBA00023125"/>
    </source>
</evidence>
<evidence type="ECO:0000313" key="4">
    <source>
        <dbReference type="EMBL" id="PWJ54570.1"/>
    </source>
</evidence>
<feature type="domain" description="HTH tetR-type" evidence="3">
    <location>
        <begin position="17"/>
        <end position="77"/>
    </location>
</feature>
<dbReference type="GO" id="GO:0000976">
    <property type="term" value="F:transcription cis-regulatory region binding"/>
    <property type="evidence" value="ECO:0007669"/>
    <property type="project" value="TreeGrafter"/>
</dbReference>
<dbReference type="RefSeq" id="WP_211319283.1">
    <property type="nucleotide sequence ID" value="NZ_QGDQ01000006.1"/>
</dbReference>
<dbReference type="PANTHER" id="PTHR30055:SF200">
    <property type="entry name" value="HTH-TYPE TRANSCRIPTIONAL REPRESSOR BDCR"/>
    <property type="match status" value="1"/>
</dbReference>
<dbReference type="Proteomes" id="UP000245469">
    <property type="component" value="Unassembled WGS sequence"/>
</dbReference>
<name>A0A316AC08_9ACTN</name>
<dbReference type="PRINTS" id="PR00455">
    <property type="entry name" value="HTHTETR"/>
</dbReference>
<reference evidence="4 5" key="1">
    <citation type="submission" date="2018-03" db="EMBL/GenBank/DDBJ databases">
        <title>Genomic Encyclopedia of Archaeal and Bacterial Type Strains, Phase II (KMG-II): from individual species to whole genera.</title>
        <authorList>
            <person name="Goeker M."/>
        </authorList>
    </citation>
    <scope>NUCLEOTIDE SEQUENCE [LARGE SCALE GENOMIC DNA]</scope>
    <source>
        <strain evidence="4 5">DSM 44889</strain>
    </source>
</reference>
<dbReference type="PANTHER" id="PTHR30055">
    <property type="entry name" value="HTH-TYPE TRANSCRIPTIONAL REGULATOR RUTR"/>
    <property type="match status" value="1"/>
</dbReference>
<dbReference type="Gene3D" id="1.10.357.10">
    <property type="entry name" value="Tetracycline Repressor, domain 2"/>
    <property type="match status" value="1"/>
</dbReference>
<sequence>MEPTEELADLLSPPTLTPGARRILEVASDLFYRGGLHAVGVDTIAAESGVTKRTLYDRFGSKDGLIRAYLQLRHQRWWERMQRRVNQAPGSPILALWDSYTLDAEPSDRGCAFINAAGELPEDHPARDVIRAHKRAVLDLLTELLRRSRGPVDDAESTARQIFLLLEGGMSQRGIDGDDHMLRSGREVVEHLLDLTPPEAGPGSRADS</sequence>
<keyword evidence="5" id="KW-1185">Reference proteome</keyword>
<dbReference type="SUPFAM" id="SSF46689">
    <property type="entry name" value="Homeodomain-like"/>
    <property type="match status" value="1"/>
</dbReference>
<dbReference type="InterPro" id="IPR009057">
    <property type="entry name" value="Homeodomain-like_sf"/>
</dbReference>
<keyword evidence="1 2" id="KW-0238">DNA-binding</keyword>
<proteinExistence type="predicted"/>
<organism evidence="4 5">
    <name type="scientific">Quadrisphaera granulorum</name>
    <dbReference type="NCBI Taxonomy" id="317664"/>
    <lineage>
        <taxon>Bacteria</taxon>
        <taxon>Bacillati</taxon>
        <taxon>Actinomycetota</taxon>
        <taxon>Actinomycetes</taxon>
        <taxon>Kineosporiales</taxon>
        <taxon>Kineosporiaceae</taxon>
        <taxon>Quadrisphaera</taxon>
    </lineage>
</organism>
<evidence type="ECO:0000256" key="2">
    <source>
        <dbReference type="PROSITE-ProRule" id="PRU00335"/>
    </source>
</evidence>
<dbReference type="Pfam" id="PF00440">
    <property type="entry name" value="TetR_N"/>
    <property type="match status" value="1"/>
</dbReference>